<sequence>MPSSSIHVVTSAARIREDYHPKLMRRESVVHQTQEAFATSTSFKSRMIQFIFHRRRRAPNQQPKSWSGKVECILRSAAHGTASCPSSNDIELYNKPDRCVSSAPPTSGQTKVKRIARRGYAEGDSGRAQWRQRQTHCANCECLFFTSLSSLSNAAGRFCSLDCRTNLEYMHQLQDVMDTQQTWEGSTNSSESGHNEEAEETTLKGVDSSTGMSSRTIDSQVDIAGSQDTVVNTRLDA</sequence>
<accession>A0AAV1UXG3</accession>
<evidence type="ECO:0008006" key="5">
    <source>
        <dbReference type="Google" id="ProtNLM"/>
    </source>
</evidence>
<feature type="compositionally biased region" description="Polar residues" evidence="1">
    <location>
        <begin position="181"/>
        <end position="192"/>
    </location>
</feature>
<comment type="caution">
    <text evidence="2">The sequence shown here is derived from an EMBL/GenBank/DDBJ whole genome shotgun (WGS) entry which is preliminary data.</text>
</comment>
<evidence type="ECO:0000313" key="3">
    <source>
        <dbReference type="EMBL" id="CAK7943174.1"/>
    </source>
</evidence>
<evidence type="ECO:0000313" key="4">
    <source>
        <dbReference type="Proteomes" id="UP001162060"/>
    </source>
</evidence>
<evidence type="ECO:0000256" key="1">
    <source>
        <dbReference type="SAM" id="MobiDB-lite"/>
    </source>
</evidence>
<proteinExistence type="predicted"/>
<protein>
    <recommendedName>
        <fullName evidence="5">FLZ-type domain-containing protein</fullName>
    </recommendedName>
</protein>
<organism evidence="2 4">
    <name type="scientific">Peronospora matthiolae</name>
    <dbReference type="NCBI Taxonomy" id="2874970"/>
    <lineage>
        <taxon>Eukaryota</taxon>
        <taxon>Sar</taxon>
        <taxon>Stramenopiles</taxon>
        <taxon>Oomycota</taxon>
        <taxon>Peronosporomycetes</taxon>
        <taxon>Peronosporales</taxon>
        <taxon>Peronosporaceae</taxon>
        <taxon>Peronospora</taxon>
    </lineage>
</organism>
<gene>
    <name evidence="2" type="ORF">PM001_LOCUS24221</name>
    <name evidence="3" type="ORF">PM001_LOCUS28324</name>
</gene>
<evidence type="ECO:0000313" key="2">
    <source>
        <dbReference type="EMBL" id="CAK7939071.1"/>
    </source>
</evidence>
<dbReference type="EMBL" id="CAKLBY020000292">
    <property type="protein sequence ID" value="CAK7943174.1"/>
    <property type="molecule type" value="Genomic_DNA"/>
</dbReference>
<name>A0AAV1UXG3_9STRA</name>
<dbReference type="AlphaFoldDB" id="A0AAV1UXG3"/>
<dbReference type="EMBL" id="CAKLBY020000238">
    <property type="protein sequence ID" value="CAK7939071.1"/>
    <property type="molecule type" value="Genomic_DNA"/>
</dbReference>
<reference evidence="2" key="1">
    <citation type="submission" date="2024-01" db="EMBL/GenBank/DDBJ databases">
        <authorList>
            <person name="Webb A."/>
        </authorList>
    </citation>
    <scope>NUCLEOTIDE SEQUENCE</scope>
    <source>
        <strain evidence="2">Pm1</strain>
    </source>
</reference>
<feature type="region of interest" description="Disordered" evidence="1">
    <location>
        <begin position="181"/>
        <end position="221"/>
    </location>
</feature>
<dbReference type="Proteomes" id="UP001162060">
    <property type="component" value="Unassembled WGS sequence"/>
</dbReference>
<feature type="compositionally biased region" description="Polar residues" evidence="1">
    <location>
        <begin position="207"/>
        <end position="219"/>
    </location>
</feature>